<protein>
    <recommendedName>
        <fullName evidence="15">Phosphate metabolism protein 7</fullName>
    </recommendedName>
</protein>
<dbReference type="InterPro" id="IPR032880">
    <property type="entry name" value="CSC1/OSCA1-like_N"/>
</dbReference>
<sequence>MASSSGESDNSVSQFVSTLIPTLVIALIFYLAFIGIRKKQQRVYEPRNVVETVSPDLKPGESPAGIFGWVSFLLHKPETYIIQQAGVDGYFFIRFLFQFAVVCFMGCCILWPVLFPVNATGGNGQEGLNILSYANVKDKNRFFAQIFLSWAFFGSVLFLIYRELVYYTTFRHALQTTPLYDSLLSSRTLLLTEVPENLLKEDELRGYFPTATNVWYARDYTELTKKVKERNKLTNKYEGTLNKTLTKAVKIRNKALKKNKEPPLPADDLDKYLKDGKKRPTHKLKFLIGKKVDTLTYCPERLGELNTEIKKDQAQHNANTQIPSVFIEFPTQLELQKAYQAIPYNKELGNSKRFSGLTPDDVIWENLHLTTTKRRIKKVIASTVLTLMIIFWCIPVAVVGAISNITFLIKKAPWLEFINNMPDKLKGIITGLLPVVALAILMSLVPPFIKKMGKVSGCITIQQVESYCQAWFYAFEVVHVFLVVALCSSSISAVPDIVENPSSLMPLLAQQLPKSSNFYISYLCLQGLTISAGLLLQIVALILAQILGKILDGTPRAKWNRWNTLGQPFWSVIYPAYELLCVIAFAYSIIAPLVLGFAFVTFVLIYCAYMYLLVHVLQPNKTDARGRNYPSALFQLFVGLYLAEICLTALFVFGKNWAAVALEGIMIAVTALCHIYYKWKFLPLWDVVPVSAIRYAAGDATYQYPMHDQGRKEIKIEGENYWQGGNQLGLTGDHDQQVLPNVHEKDAYLGTGSDSIINDGTSQSKVTTDSKQPFNRNNTVNGNVVDEKAVGVAGTGNKPITSEPQGSKLTRFFKPKLQTFDFVRDNMPEPYFNYIEYNPDFIRNAYEDPVVNDEEPHIWIARDDMGLSEIEKNKALENGVDVSDENAMYNEKGALIYTGAPPSYEEALKI</sequence>
<dbReference type="EMBL" id="LMYN01000091">
    <property type="protein sequence ID" value="KSA00364.1"/>
    <property type="molecule type" value="Genomic_DNA"/>
</dbReference>
<feature type="transmembrane region" description="Helical" evidence="8">
    <location>
        <begin position="428"/>
        <end position="449"/>
    </location>
</feature>
<evidence type="ECO:0000259" key="11">
    <source>
        <dbReference type="Pfam" id="PF13967"/>
    </source>
</evidence>
<evidence type="ECO:0008006" key="15">
    <source>
        <dbReference type="Google" id="ProtNLM"/>
    </source>
</evidence>
<dbReference type="Proteomes" id="UP000054251">
    <property type="component" value="Unassembled WGS sequence"/>
</dbReference>
<dbReference type="GO" id="GO:0005886">
    <property type="term" value="C:plasma membrane"/>
    <property type="evidence" value="ECO:0007669"/>
    <property type="project" value="TreeGrafter"/>
</dbReference>
<dbReference type="PANTHER" id="PTHR13018">
    <property type="entry name" value="PROBABLE MEMBRANE PROTEIN DUF221-RELATED"/>
    <property type="match status" value="1"/>
</dbReference>
<name>A0A0V1PWB5_9ASCO</name>
<evidence type="ECO:0000259" key="9">
    <source>
        <dbReference type="Pfam" id="PF02714"/>
    </source>
</evidence>
<proteinExistence type="inferred from homology"/>
<dbReference type="GO" id="GO:0005227">
    <property type="term" value="F:calcium-activated cation channel activity"/>
    <property type="evidence" value="ECO:0007669"/>
    <property type="project" value="InterPro"/>
</dbReference>
<feature type="transmembrane region" description="Helical" evidence="8">
    <location>
        <begin position="569"/>
        <end position="590"/>
    </location>
</feature>
<feature type="transmembrane region" description="Helical" evidence="8">
    <location>
        <begin position="379"/>
        <end position="408"/>
    </location>
</feature>
<feature type="transmembrane region" description="Helical" evidence="8">
    <location>
        <begin position="12"/>
        <end position="33"/>
    </location>
</feature>
<keyword evidence="5 8" id="KW-1133">Transmembrane helix</keyword>
<dbReference type="RefSeq" id="XP_015466466.1">
    <property type="nucleotide sequence ID" value="XM_015612709.1"/>
</dbReference>
<dbReference type="Pfam" id="PF02714">
    <property type="entry name" value="RSN1_7TM"/>
    <property type="match status" value="1"/>
</dbReference>
<keyword evidence="6 8" id="KW-0472">Membrane</keyword>
<dbReference type="Pfam" id="PF12621">
    <property type="entry name" value="PHM7_ext"/>
    <property type="match status" value="1"/>
</dbReference>
<feature type="transmembrane region" description="Helical" evidence="8">
    <location>
        <begin position="596"/>
        <end position="617"/>
    </location>
</feature>
<evidence type="ECO:0000256" key="6">
    <source>
        <dbReference type="ARBA" id="ARBA00023136"/>
    </source>
</evidence>
<evidence type="ECO:0000256" key="5">
    <source>
        <dbReference type="ARBA" id="ARBA00022989"/>
    </source>
</evidence>
<evidence type="ECO:0000313" key="14">
    <source>
        <dbReference type="Proteomes" id="UP000054251"/>
    </source>
</evidence>
<dbReference type="Pfam" id="PF13967">
    <property type="entry name" value="RSN1_TM"/>
    <property type="match status" value="1"/>
</dbReference>
<dbReference type="OrthoDB" id="1076608at2759"/>
<feature type="transmembrane region" description="Helical" evidence="8">
    <location>
        <begin position="657"/>
        <end position="677"/>
    </location>
</feature>
<gene>
    <name evidence="13" type="ORF">AC631_03880</name>
</gene>
<dbReference type="PANTHER" id="PTHR13018:SF139">
    <property type="entry name" value="PHOSPHATE METABOLISM PROTEIN 7"/>
    <property type="match status" value="1"/>
</dbReference>
<feature type="domain" description="CSC1/OSCA1-like cytosolic" evidence="12">
    <location>
        <begin position="186"/>
        <end position="366"/>
    </location>
</feature>
<dbReference type="AlphaFoldDB" id="A0A0V1PWB5"/>
<comment type="similarity">
    <text evidence="2">Belongs to the CSC1 (TC 1.A.17) family.</text>
</comment>
<evidence type="ECO:0000256" key="3">
    <source>
        <dbReference type="ARBA" id="ARBA00022448"/>
    </source>
</evidence>
<evidence type="ECO:0000256" key="8">
    <source>
        <dbReference type="SAM" id="Phobius"/>
    </source>
</evidence>
<dbReference type="GeneID" id="26840889"/>
<feature type="transmembrane region" description="Helical" evidence="8">
    <location>
        <begin position="518"/>
        <end position="548"/>
    </location>
</feature>
<evidence type="ECO:0000313" key="13">
    <source>
        <dbReference type="EMBL" id="KSA00364.1"/>
    </source>
</evidence>
<feature type="transmembrane region" description="Helical" evidence="8">
    <location>
        <begin position="629"/>
        <end position="651"/>
    </location>
</feature>
<feature type="domain" description="CSC1/OSCA1-like 7TM region" evidence="9">
    <location>
        <begin position="377"/>
        <end position="651"/>
    </location>
</feature>
<accession>A0A0V1PWB5</accession>
<organism evidence="13 14">
    <name type="scientific">Debaryomyces fabryi</name>
    <dbReference type="NCBI Taxonomy" id="58627"/>
    <lineage>
        <taxon>Eukaryota</taxon>
        <taxon>Fungi</taxon>
        <taxon>Dikarya</taxon>
        <taxon>Ascomycota</taxon>
        <taxon>Saccharomycotina</taxon>
        <taxon>Pichiomycetes</taxon>
        <taxon>Debaryomycetaceae</taxon>
        <taxon>Debaryomyces</taxon>
    </lineage>
</organism>
<reference evidence="13 14" key="1">
    <citation type="submission" date="2015-11" db="EMBL/GenBank/DDBJ databases">
        <title>The genome of Debaryomyces fabryi.</title>
        <authorList>
            <person name="Tafer H."/>
            <person name="Lopandic K."/>
        </authorList>
    </citation>
    <scope>NUCLEOTIDE SEQUENCE [LARGE SCALE GENOMIC DNA]</scope>
    <source>
        <strain evidence="13 14">CBS 789</strain>
    </source>
</reference>
<comment type="caution">
    <text evidence="13">The sequence shown here is derived from an EMBL/GenBank/DDBJ whole genome shotgun (WGS) entry which is preliminary data.</text>
</comment>
<feature type="domain" description="CSC1/OSCA1-like N-terminal transmembrane" evidence="11">
    <location>
        <begin position="14"/>
        <end position="163"/>
    </location>
</feature>
<evidence type="ECO:0000256" key="7">
    <source>
        <dbReference type="SAM" id="MobiDB-lite"/>
    </source>
</evidence>
<dbReference type="Pfam" id="PF14703">
    <property type="entry name" value="PHM7_cyt"/>
    <property type="match status" value="1"/>
</dbReference>
<feature type="region of interest" description="Disordered" evidence="7">
    <location>
        <begin position="752"/>
        <end position="781"/>
    </location>
</feature>
<comment type="subcellular location">
    <subcellularLocation>
        <location evidence="1">Membrane</location>
        <topology evidence="1">Multi-pass membrane protein</topology>
    </subcellularLocation>
</comment>
<feature type="transmembrane region" description="Helical" evidence="8">
    <location>
        <begin position="142"/>
        <end position="161"/>
    </location>
</feature>
<dbReference type="InterPro" id="IPR022257">
    <property type="entry name" value="PHM7_ext"/>
</dbReference>
<evidence type="ECO:0000256" key="1">
    <source>
        <dbReference type="ARBA" id="ARBA00004141"/>
    </source>
</evidence>
<keyword evidence="3" id="KW-0813">Transport</keyword>
<feature type="domain" description="10TM putative phosphate transporter extracellular tail" evidence="10">
    <location>
        <begin position="812"/>
        <end position="902"/>
    </location>
</feature>
<evidence type="ECO:0000256" key="4">
    <source>
        <dbReference type="ARBA" id="ARBA00022692"/>
    </source>
</evidence>
<evidence type="ECO:0000259" key="10">
    <source>
        <dbReference type="Pfam" id="PF12621"/>
    </source>
</evidence>
<feature type="transmembrane region" description="Helical" evidence="8">
    <location>
        <begin position="470"/>
        <end position="498"/>
    </location>
</feature>
<evidence type="ECO:0000256" key="2">
    <source>
        <dbReference type="ARBA" id="ARBA00007779"/>
    </source>
</evidence>
<dbReference type="InterPro" id="IPR003864">
    <property type="entry name" value="CSC1/OSCA1-like_7TM"/>
</dbReference>
<dbReference type="InterPro" id="IPR045122">
    <property type="entry name" value="Csc1-like"/>
</dbReference>
<evidence type="ECO:0000259" key="12">
    <source>
        <dbReference type="Pfam" id="PF14703"/>
    </source>
</evidence>
<feature type="transmembrane region" description="Helical" evidence="8">
    <location>
        <begin position="91"/>
        <end position="114"/>
    </location>
</feature>
<dbReference type="InterPro" id="IPR027815">
    <property type="entry name" value="CSC1/OSCA1-like_cyt"/>
</dbReference>
<keyword evidence="14" id="KW-1185">Reference proteome</keyword>
<keyword evidence="4 8" id="KW-0812">Transmembrane</keyword>